<accession>A0ABS7J6L3</accession>
<gene>
    <name evidence="1" type="ORF">K3174_10515</name>
</gene>
<comment type="caution">
    <text evidence="1">The sequence shown here is derived from an EMBL/GenBank/DDBJ whole genome shotgun (WGS) entry which is preliminary data.</text>
</comment>
<dbReference type="Proteomes" id="UP000755104">
    <property type="component" value="Unassembled WGS sequence"/>
</dbReference>
<organism evidence="1 2">
    <name type="scientific">Qipengyuania qiaonensis</name>
    <dbReference type="NCBI Taxonomy" id="2867240"/>
    <lineage>
        <taxon>Bacteria</taxon>
        <taxon>Pseudomonadati</taxon>
        <taxon>Pseudomonadota</taxon>
        <taxon>Alphaproteobacteria</taxon>
        <taxon>Sphingomonadales</taxon>
        <taxon>Erythrobacteraceae</taxon>
        <taxon>Qipengyuania</taxon>
    </lineage>
</organism>
<dbReference type="EMBL" id="JAIGNO010000006">
    <property type="protein sequence ID" value="MBX7482966.1"/>
    <property type="molecule type" value="Genomic_DNA"/>
</dbReference>
<keyword evidence="2" id="KW-1185">Reference proteome</keyword>
<evidence type="ECO:0000313" key="2">
    <source>
        <dbReference type="Proteomes" id="UP000755104"/>
    </source>
</evidence>
<reference evidence="1 2" key="1">
    <citation type="submission" date="2021-08" db="EMBL/GenBank/DDBJ databases">
        <title>Comparative Genomics Analysis of the Genus Qipengyuania Reveals Extensive Genetic Diversity and Metabolic Versatility, Including the Description of Fifteen Novel Species.</title>
        <authorList>
            <person name="Liu Y."/>
        </authorList>
    </citation>
    <scope>NUCLEOTIDE SEQUENCE [LARGE SCALE GENOMIC DNA]</scope>
    <source>
        <strain evidence="1 2">6D47A</strain>
    </source>
</reference>
<name>A0ABS7J6L3_9SPHN</name>
<proteinExistence type="predicted"/>
<evidence type="ECO:0000313" key="1">
    <source>
        <dbReference type="EMBL" id="MBX7482966.1"/>
    </source>
</evidence>
<sequence length="96" mass="10987">MTYLPSSPEIGGPKLAAYLADPRRRSVFDNIRSRLGPVGRVDDLARHYIVSDDYRQRVFRQILLACCCRVPPWARMTDEAAELNRAFVEAYEADRA</sequence>
<dbReference type="RefSeq" id="WP_221558228.1">
    <property type="nucleotide sequence ID" value="NZ_JAIGNO010000006.1"/>
</dbReference>
<protein>
    <submittedName>
        <fullName evidence="1">Uncharacterized protein</fullName>
    </submittedName>
</protein>